<comment type="similarity">
    <text evidence="1">To bacterial alkanal monooxygenase alpha and beta chains.</text>
</comment>
<dbReference type="PANTHER" id="PTHR30137:SF6">
    <property type="entry name" value="LUCIFERASE-LIKE MONOOXYGENASE"/>
    <property type="match status" value="1"/>
</dbReference>
<evidence type="ECO:0000259" key="2">
    <source>
        <dbReference type="Pfam" id="PF00296"/>
    </source>
</evidence>
<sequence>MTTPHVPLSVLDLVPISEGMTTPQAIAASMDGARAADRLGFARYWFAEHHNTVSLASSATSLLIDRAASLTHRIRVGSGGIMLPNHAPLSVIEQFGTLVQFHGDRIDLGLGRAPGTDQITAQLLARTSAEPSAFLAAVAQMRDWSRTEQAAGLRVAAPVAEGTEVPMWILGSTVNGASLAAQLGLPFAVASHFAPFQHLQALEVYRREFDAAADTAQVEVPHTMVGVNVVVAETDEEARRQYSTLQQMFLGVMTGQRAKLQPPRPAAEIAPMHLLDQVDSTLAVRAVGSPESVVAQLEAIVASTGADELILTGYHFDPADRLRSLELLADAWGLPA</sequence>
<dbReference type="Proteomes" id="UP001589793">
    <property type="component" value="Unassembled WGS sequence"/>
</dbReference>
<feature type="domain" description="Luciferase-like" evidence="2">
    <location>
        <begin position="9"/>
        <end position="307"/>
    </location>
</feature>
<evidence type="ECO:0000256" key="1">
    <source>
        <dbReference type="ARBA" id="ARBA00007789"/>
    </source>
</evidence>
<reference evidence="3 4" key="1">
    <citation type="submission" date="2024-09" db="EMBL/GenBank/DDBJ databases">
        <authorList>
            <person name="Sun Q."/>
            <person name="Mori K."/>
        </authorList>
    </citation>
    <scope>NUCLEOTIDE SEQUENCE [LARGE SCALE GENOMIC DNA]</scope>
    <source>
        <strain evidence="3 4">CICC 10874</strain>
    </source>
</reference>
<keyword evidence="4" id="KW-1185">Reference proteome</keyword>
<dbReference type="PANTHER" id="PTHR30137">
    <property type="entry name" value="LUCIFERASE-LIKE MONOOXYGENASE"/>
    <property type="match status" value="1"/>
</dbReference>
<evidence type="ECO:0000313" key="3">
    <source>
        <dbReference type="EMBL" id="MFC0675157.1"/>
    </source>
</evidence>
<evidence type="ECO:0000313" key="4">
    <source>
        <dbReference type="Proteomes" id="UP001589793"/>
    </source>
</evidence>
<dbReference type="InterPro" id="IPR011251">
    <property type="entry name" value="Luciferase-like_dom"/>
</dbReference>
<comment type="caution">
    <text evidence="3">The sequence shown here is derived from an EMBL/GenBank/DDBJ whole genome shotgun (WGS) entry which is preliminary data.</text>
</comment>
<dbReference type="InterPro" id="IPR050766">
    <property type="entry name" value="Bact_Lucif_Oxidored"/>
</dbReference>
<organism evidence="3 4">
    <name type="scientific">Brachybacterium hainanense</name>
    <dbReference type="NCBI Taxonomy" id="1541174"/>
    <lineage>
        <taxon>Bacteria</taxon>
        <taxon>Bacillati</taxon>
        <taxon>Actinomycetota</taxon>
        <taxon>Actinomycetes</taxon>
        <taxon>Micrococcales</taxon>
        <taxon>Dermabacteraceae</taxon>
        <taxon>Brachybacterium</taxon>
    </lineage>
</organism>
<dbReference type="GO" id="GO:0016491">
    <property type="term" value="F:oxidoreductase activity"/>
    <property type="evidence" value="ECO:0007669"/>
    <property type="project" value="UniProtKB-KW"/>
</dbReference>
<proteinExistence type="predicted"/>
<keyword evidence="3" id="KW-0560">Oxidoreductase</keyword>
<dbReference type="EMBL" id="JBHLSV010000019">
    <property type="protein sequence ID" value="MFC0675157.1"/>
    <property type="molecule type" value="Genomic_DNA"/>
</dbReference>
<dbReference type="RefSeq" id="WP_376981928.1">
    <property type="nucleotide sequence ID" value="NZ_JBHLSV010000019.1"/>
</dbReference>
<dbReference type="SUPFAM" id="SSF51679">
    <property type="entry name" value="Bacterial luciferase-like"/>
    <property type="match status" value="1"/>
</dbReference>
<dbReference type="Gene3D" id="3.20.20.30">
    <property type="entry name" value="Luciferase-like domain"/>
    <property type="match status" value="1"/>
</dbReference>
<dbReference type="CDD" id="cd00347">
    <property type="entry name" value="Flavin_utilizing_monoxygenases"/>
    <property type="match status" value="1"/>
</dbReference>
<dbReference type="InterPro" id="IPR036661">
    <property type="entry name" value="Luciferase-like_sf"/>
</dbReference>
<dbReference type="InterPro" id="IPR019949">
    <property type="entry name" value="CmoO-like"/>
</dbReference>
<gene>
    <name evidence="3" type="ORF">ACFFF6_14430</name>
</gene>
<dbReference type="NCBIfam" id="TIGR03558">
    <property type="entry name" value="oxido_grp_1"/>
    <property type="match status" value="1"/>
</dbReference>
<dbReference type="Pfam" id="PF00296">
    <property type="entry name" value="Bac_luciferase"/>
    <property type="match status" value="1"/>
</dbReference>
<name>A0ABV6RDT5_9MICO</name>
<protein>
    <submittedName>
        <fullName evidence="3">LLM class flavin-dependent oxidoreductase</fullName>
        <ecNumber evidence="3">1.-.-.-</ecNumber>
    </submittedName>
</protein>
<dbReference type="EC" id="1.-.-.-" evidence="3"/>
<accession>A0ABV6RDT5</accession>